<dbReference type="InterPro" id="IPR036278">
    <property type="entry name" value="Sialidase_sf"/>
</dbReference>
<dbReference type="Gene3D" id="2.120.10.10">
    <property type="match status" value="1"/>
</dbReference>
<keyword evidence="2" id="KW-0326">Glycosidase</keyword>
<evidence type="ECO:0000256" key="2">
    <source>
        <dbReference type="ARBA" id="ARBA00023295"/>
    </source>
</evidence>
<evidence type="ECO:0000313" key="4">
    <source>
        <dbReference type="EMBL" id="AYQ73077.1"/>
    </source>
</evidence>
<evidence type="ECO:0000259" key="3">
    <source>
        <dbReference type="Pfam" id="PF00150"/>
    </source>
</evidence>
<organism evidence="4 5">
    <name type="scientific">Cohnella candidum</name>
    <dbReference type="NCBI Taxonomy" id="2674991"/>
    <lineage>
        <taxon>Bacteria</taxon>
        <taxon>Bacillati</taxon>
        <taxon>Bacillota</taxon>
        <taxon>Bacilli</taxon>
        <taxon>Bacillales</taxon>
        <taxon>Paenibacillaceae</taxon>
        <taxon>Cohnella</taxon>
    </lineage>
</organism>
<dbReference type="SUPFAM" id="SSF50939">
    <property type="entry name" value="Sialidases"/>
    <property type="match status" value="1"/>
</dbReference>
<dbReference type="Pfam" id="PF00150">
    <property type="entry name" value="Cellulase"/>
    <property type="match status" value="1"/>
</dbReference>
<dbReference type="Proteomes" id="UP000269097">
    <property type="component" value="Chromosome"/>
</dbReference>
<evidence type="ECO:0000313" key="5">
    <source>
        <dbReference type="Proteomes" id="UP000269097"/>
    </source>
</evidence>
<dbReference type="InterPro" id="IPR017853">
    <property type="entry name" value="GH"/>
</dbReference>
<dbReference type="CDD" id="cd15482">
    <property type="entry name" value="Sialidase_non-viral"/>
    <property type="match status" value="2"/>
</dbReference>
<name>A0A3G3JYZ3_9BACL</name>
<dbReference type="Gene3D" id="3.20.20.80">
    <property type="entry name" value="Glycosidases"/>
    <property type="match status" value="1"/>
</dbReference>
<dbReference type="KEGG" id="coh:EAV92_11165"/>
<dbReference type="GO" id="GO:0000272">
    <property type="term" value="P:polysaccharide catabolic process"/>
    <property type="evidence" value="ECO:0007669"/>
    <property type="project" value="InterPro"/>
</dbReference>
<keyword evidence="5" id="KW-1185">Reference proteome</keyword>
<dbReference type="SUPFAM" id="SSF51445">
    <property type="entry name" value="(Trans)glycosidases"/>
    <property type="match status" value="1"/>
</dbReference>
<gene>
    <name evidence="4" type="ORF">EAV92_11165</name>
</gene>
<dbReference type="PANTHER" id="PTHR38792:SF3">
    <property type="entry name" value="BNR_ASP-BOX REPEAT DOMAIN PROTEIN (AFU_ORTHOLOGUE AFUA_7G06430)-RELATED"/>
    <property type="match status" value="1"/>
</dbReference>
<keyword evidence="1" id="KW-0378">Hydrolase</keyword>
<protein>
    <submittedName>
        <fullName evidence="4">Exo-alpha-sialidase</fullName>
    </submittedName>
</protein>
<proteinExistence type="predicted"/>
<reference evidence="4 5" key="1">
    <citation type="submission" date="2018-10" db="EMBL/GenBank/DDBJ databases">
        <title>Genome Sequence of Cohnella sp.</title>
        <authorList>
            <person name="Srinivasan S."/>
            <person name="Kim M.K."/>
        </authorList>
    </citation>
    <scope>NUCLEOTIDE SEQUENCE [LARGE SCALE GENOMIC DNA]</scope>
    <source>
        <strain evidence="4 5">18JY8-7</strain>
    </source>
</reference>
<dbReference type="AlphaFoldDB" id="A0A3G3JYZ3"/>
<dbReference type="InterPro" id="IPR001547">
    <property type="entry name" value="Glyco_hydro_5"/>
</dbReference>
<accession>A0A3G3JYZ3</accession>
<dbReference type="GO" id="GO:0004553">
    <property type="term" value="F:hydrolase activity, hydrolyzing O-glycosyl compounds"/>
    <property type="evidence" value="ECO:0007669"/>
    <property type="project" value="InterPro"/>
</dbReference>
<sequence>MGLRDVWSREKAWKWYRDRGWIVGCNFIPSNCSGTLEIWQAYDHDKVRKTMEKELALAAYTGITSVRMLLPYEVWKYEHDGFMQRFDAFLDLIDAYGITLMPIFFDDCGRGPIERASDKPRFGKQHEPVPGHHGGFPSGLLQDSADSTYHMADNRDNWPEMERFVKELVGKYRSDTRILAWDIWNEPGNSGSGGYGNVNRSMDAMEAAFGWAREMEPDQPLTAGPWDFYHDYFDRCKPGELTPIERKAVELSDVVSFHFYGPIDRSVQLIEAFQAYERPIFITEWLHRPFRNDVSDHLPLYRLNDIACFHWGLVNGKTQTHEPWDWIKGMDLDFSRWQHDLYHRDGSPYDDEEIKLFRMLTGKHVTRNGDERMNSAGTISAKWEETVLIHELPVYEDMGLDARYLHPGKFGSQYPRLVILRDGTWLAVYTIYDNNGYTYEADGGNKLEFSASRNQGKTWEKLSVLSHPSRDLDNGQMIELDNGDILLSCRSVRWHESYQLHVYKSTDGGRTWAFWSTIDEMNGSPGSLGNPDKGVYEPHFYRLADGRLSVMYANEKHVIEPPYYSQIISQKISDDDGKTWGDEIWVAWDPASPHLRPGMPVWTRLKDGRYIVVFEVVHLVMYQCVSAAIFYKISKDGIHWEAGNGSPIPEQWGGPYIEQMQEGTLIVTSNSGKISITRDEGKSWQVVETLPFANHLWPSIYSLDNNQFVLLNSAARPGHGEGHNIQMCIGQLAKG</sequence>
<dbReference type="EMBL" id="CP033433">
    <property type="protein sequence ID" value="AYQ73077.1"/>
    <property type="molecule type" value="Genomic_DNA"/>
</dbReference>
<evidence type="ECO:0000256" key="1">
    <source>
        <dbReference type="ARBA" id="ARBA00022801"/>
    </source>
</evidence>
<dbReference type="PANTHER" id="PTHR38792">
    <property type="entry name" value="BNR/ASP-BOX REPEAT DOMAIN PROTEIN (AFU_ORTHOLOGUE AFUA_7G06430)-RELATED"/>
    <property type="match status" value="1"/>
</dbReference>
<feature type="domain" description="Glycoside hydrolase family 5" evidence="3">
    <location>
        <begin position="152"/>
        <end position="267"/>
    </location>
</feature>